<dbReference type="Proteomes" id="UP000593568">
    <property type="component" value="Unassembled WGS sequence"/>
</dbReference>
<comment type="caution">
    <text evidence="1">The sequence shown here is derived from an EMBL/GenBank/DDBJ whole genome shotgun (WGS) entry which is preliminary data.</text>
</comment>
<protein>
    <submittedName>
        <fullName evidence="1">Uncharacterized protein</fullName>
    </submittedName>
</protein>
<dbReference type="AlphaFoldDB" id="A0A7J9EJY1"/>
<evidence type="ECO:0000313" key="1">
    <source>
        <dbReference type="EMBL" id="MBA0773074.1"/>
    </source>
</evidence>
<keyword evidence="2" id="KW-1185">Reference proteome</keyword>
<evidence type="ECO:0000313" key="2">
    <source>
        <dbReference type="Proteomes" id="UP000593568"/>
    </source>
</evidence>
<proteinExistence type="predicted"/>
<sequence>MCLYMHVGSSLIFKSKFLQVVEL</sequence>
<reference evidence="1 2" key="1">
    <citation type="journal article" date="2019" name="Genome Biol. Evol.">
        <title>Insights into the evolution of the New World diploid cottons (Gossypium, subgenus Houzingenia) based on genome sequencing.</title>
        <authorList>
            <person name="Grover C.E."/>
            <person name="Arick M.A. 2nd"/>
            <person name="Thrash A."/>
            <person name="Conover J.L."/>
            <person name="Sanders W.S."/>
            <person name="Peterson D.G."/>
            <person name="Frelichowski J.E."/>
            <person name="Scheffler J.A."/>
            <person name="Scheffler B.E."/>
            <person name="Wendel J.F."/>
        </authorList>
    </citation>
    <scope>NUCLEOTIDE SEQUENCE [LARGE SCALE GENOMIC DNA]</scope>
    <source>
        <strain evidence="1">8</strain>
        <tissue evidence="1">Leaf</tissue>
    </source>
</reference>
<organism evidence="1 2">
    <name type="scientific">Gossypium trilobum</name>
    <dbReference type="NCBI Taxonomy" id="34281"/>
    <lineage>
        <taxon>Eukaryota</taxon>
        <taxon>Viridiplantae</taxon>
        <taxon>Streptophyta</taxon>
        <taxon>Embryophyta</taxon>
        <taxon>Tracheophyta</taxon>
        <taxon>Spermatophyta</taxon>
        <taxon>Magnoliopsida</taxon>
        <taxon>eudicotyledons</taxon>
        <taxon>Gunneridae</taxon>
        <taxon>Pentapetalae</taxon>
        <taxon>rosids</taxon>
        <taxon>malvids</taxon>
        <taxon>Malvales</taxon>
        <taxon>Malvaceae</taxon>
        <taxon>Malvoideae</taxon>
        <taxon>Gossypium</taxon>
    </lineage>
</organism>
<accession>A0A7J9EJY1</accession>
<gene>
    <name evidence="1" type="ORF">Gotri_008376</name>
</gene>
<name>A0A7J9EJY1_9ROSI</name>
<dbReference type="EMBL" id="JABEZW010000008">
    <property type="protein sequence ID" value="MBA0773074.1"/>
    <property type="molecule type" value="Genomic_DNA"/>
</dbReference>